<organism evidence="1 2">
    <name type="scientific">Heterodermia speciosa</name>
    <dbReference type="NCBI Taxonomy" id="116794"/>
    <lineage>
        <taxon>Eukaryota</taxon>
        <taxon>Fungi</taxon>
        <taxon>Dikarya</taxon>
        <taxon>Ascomycota</taxon>
        <taxon>Pezizomycotina</taxon>
        <taxon>Lecanoromycetes</taxon>
        <taxon>OSLEUM clade</taxon>
        <taxon>Lecanoromycetidae</taxon>
        <taxon>Caliciales</taxon>
        <taxon>Physciaceae</taxon>
        <taxon>Heterodermia</taxon>
    </lineage>
</organism>
<evidence type="ECO:0000313" key="2">
    <source>
        <dbReference type="Proteomes" id="UP000664521"/>
    </source>
</evidence>
<dbReference type="AlphaFoldDB" id="A0A8H3J4I3"/>
<proteinExistence type="predicted"/>
<comment type="caution">
    <text evidence="1">The sequence shown here is derived from an EMBL/GenBank/DDBJ whole genome shotgun (WGS) entry which is preliminary data.</text>
</comment>
<accession>A0A8H3J4I3</accession>
<name>A0A8H3J4I3_9LECA</name>
<evidence type="ECO:0000313" key="1">
    <source>
        <dbReference type="EMBL" id="CAF9940611.1"/>
    </source>
</evidence>
<reference evidence="1" key="1">
    <citation type="submission" date="2021-03" db="EMBL/GenBank/DDBJ databases">
        <authorList>
            <person name="Tagirdzhanova G."/>
        </authorList>
    </citation>
    <scope>NUCLEOTIDE SEQUENCE</scope>
</reference>
<dbReference type="EMBL" id="CAJPDS010000157">
    <property type="protein sequence ID" value="CAF9940611.1"/>
    <property type="molecule type" value="Genomic_DNA"/>
</dbReference>
<sequence>MSHGLEAGLFEGLFIRNRTTAMPGQAVAAILFNSFLTMTYKGPNQKLEIFDWVVSYPDGGVRFPLNAWLHVESANLPKPYELTNSRLSVALSTLGNHFNEHWDLNHMHEWEFDIAICYFSIGSIKIIGRGSIVQGLPPQNNHG</sequence>
<dbReference type="Proteomes" id="UP000664521">
    <property type="component" value="Unassembled WGS sequence"/>
</dbReference>
<keyword evidence="2" id="KW-1185">Reference proteome</keyword>
<protein>
    <submittedName>
        <fullName evidence="1">Uncharacterized protein</fullName>
    </submittedName>
</protein>
<gene>
    <name evidence="1" type="ORF">HETSPECPRED_002461</name>
</gene>